<dbReference type="OrthoDB" id="16538at2759"/>
<evidence type="ECO:0000256" key="8">
    <source>
        <dbReference type="ARBA" id="ARBA00022989"/>
    </source>
</evidence>
<keyword evidence="8" id="KW-1133">Transmembrane helix</keyword>
<accession>A0A1J7J1W9</accession>
<dbReference type="GO" id="GO:0015031">
    <property type="term" value="P:protein transport"/>
    <property type="evidence" value="ECO:0007669"/>
    <property type="project" value="UniProtKB-KW"/>
</dbReference>
<comment type="similarity">
    <text evidence="10">Belongs to the WD repeat SEC12 family.</text>
</comment>
<reference evidence="11 12" key="1">
    <citation type="submission" date="2016-10" db="EMBL/GenBank/DDBJ databases">
        <title>Draft genome sequence of Coniochaeta ligniaria NRRL30616, a lignocellulolytic fungus for bioabatement of inhibitors in plant biomass hydrolysates.</title>
        <authorList>
            <consortium name="DOE Joint Genome Institute"/>
            <person name="Jimenez D.J."/>
            <person name="Hector R.E."/>
            <person name="Riley R."/>
            <person name="Sun H."/>
            <person name="Grigoriev I.V."/>
            <person name="Van Elsas J.D."/>
            <person name="Nichols N.N."/>
        </authorList>
    </citation>
    <scope>NUCLEOTIDE SEQUENCE [LARGE SCALE GENOMIC DNA]</scope>
    <source>
        <strain evidence="11 12">NRRL 30616</strain>
    </source>
</reference>
<evidence type="ECO:0000256" key="1">
    <source>
        <dbReference type="ARBA" id="ARBA00022448"/>
    </source>
</evidence>
<dbReference type="PANTHER" id="PTHR23284:SF0">
    <property type="entry name" value="PROLACTIN REGULATORY ELEMENT-BINDING PROTEIN"/>
    <property type="match status" value="1"/>
</dbReference>
<dbReference type="GO" id="GO:0005789">
    <property type="term" value="C:endoplasmic reticulum membrane"/>
    <property type="evidence" value="ECO:0007669"/>
    <property type="project" value="UniProtKB-SubCell"/>
</dbReference>
<dbReference type="GO" id="GO:0006888">
    <property type="term" value="P:endoplasmic reticulum to Golgi vesicle-mediated transport"/>
    <property type="evidence" value="ECO:0007669"/>
    <property type="project" value="UniProtKB-UniRule"/>
</dbReference>
<evidence type="ECO:0000313" key="11">
    <source>
        <dbReference type="EMBL" id="OIW34055.1"/>
    </source>
</evidence>
<name>A0A1J7J1W9_9PEZI</name>
<evidence type="ECO:0000256" key="10">
    <source>
        <dbReference type="RuleBase" id="RU369019"/>
    </source>
</evidence>
<sequence>MQSVLDVSSPENIEVASELELSREEDSVTTLAAGLRKNRTLLVYAGINSSLDDIQKGKNEHFRVFGIDQPARSRSNSTHKITELSRSTIFNSKDADTYQRLLRVAPSFSGTHQVGAVATGLAKSSEITIFEVSTAAGVAPKPRGKLELLKEAMDLDVIQVDEDRWQLAYCDDFVLNILDIGKTESEPSNIFTTPIDIATGYERPTFRCIRYLTPHFLLAASNMHKGSGVVLQGFRLPISAEQGGKAKLAVSARLPKSVTRATCLAVRNLSPTSSPSANQGDTQFVIAVAGQDSSITLYTLEHTSHSNIELIVKLHPITTLKSVHPSPISGLAFSYIPPPQPPKTASVSTTPTAPRQHTLKLASVGSMGNTVVAHHIPLRRLSNASKIPGAPPRPPRHVVALKSRGPNPTSVIIFGAIIIAVLGALLQGILEVGGLVTPSIGARHVVPERWLKPLPPHVSGDFKDTARVGTHAPFLAEFLAEQKLNLNSQGEGEGAKVVLTADTYLDGETGGEGVKVDAHDEERHADAKSWDELPLSQKRAWRKRLEKAGQWGEEMGETIFKGVLFSEIGGAIGQMVAG</sequence>
<dbReference type="Proteomes" id="UP000182658">
    <property type="component" value="Unassembled WGS sequence"/>
</dbReference>
<evidence type="ECO:0000256" key="6">
    <source>
        <dbReference type="ARBA" id="ARBA00022892"/>
    </source>
</evidence>
<evidence type="ECO:0000256" key="9">
    <source>
        <dbReference type="ARBA" id="ARBA00023136"/>
    </source>
</evidence>
<evidence type="ECO:0000313" key="12">
    <source>
        <dbReference type="Proteomes" id="UP000182658"/>
    </source>
</evidence>
<dbReference type="PANTHER" id="PTHR23284">
    <property type="entry name" value="PROLACTIN REGULATORY ELEMENT BINDING PROTEIN"/>
    <property type="match status" value="1"/>
</dbReference>
<dbReference type="InterPro" id="IPR045260">
    <property type="entry name" value="Sec12-like"/>
</dbReference>
<keyword evidence="9" id="KW-0472">Membrane</keyword>
<dbReference type="GO" id="GO:0003400">
    <property type="term" value="P:regulation of COPII vesicle coating"/>
    <property type="evidence" value="ECO:0007669"/>
    <property type="project" value="UniProtKB-UniRule"/>
</dbReference>
<comment type="subcellular location">
    <subcellularLocation>
        <location evidence="10">Endoplasmic reticulum membrane</location>
        <topology evidence="10">Single-pass type II membrane protein</topology>
    </subcellularLocation>
    <subcellularLocation>
        <location evidence="10">Golgi apparatus membrane</location>
        <topology evidence="10">Single-pass type II membrane protein</topology>
    </subcellularLocation>
</comment>
<keyword evidence="5 10" id="KW-0256">Endoplasmic reticulum</keyword>
<keyword evidence="7 10" id="KW-0653">Protein transport</keyword>
<dbReference type="Gene3D" id="2.130.10.10">
    <property type="entry name" value="YVTN repeat-like/Quinoprotein amine dehydrogenase"/>
    <property type="match status" value="1"/>
</dbReference>
<keyword evidence="2 10" id="KW-0853">WD repeat</keyword>
<keyword evidence="6" id="KW-0931">ER-Golgi transport</keyword>
<evidence type="ECO:0000256" key="4">
    <source>
        <dbReference type="ARBA" id="ARBA00022737"/>
    </source>
</evidence>
<protein>
    <recommendedName>
        <fullName evidence="10">Guanine nucleotide-exchange factor SEC12</fullName>
    </recommendedName>
</protein>
<dbReference type="EMBL" id="KV875094">
    <property type="protein sequence ID" value="OIW34055.1"/>
    <property type="molecule type" value="Genomic_DNA"/>
</dbReference>
<evidence type="ECO:0000256" key="2">
    <source>
        <dbReference type="ARBA" id="ARBA00022574"/>
    </source>
</evidence>
<dbReference type="InParanoid" id="A0A1J7J1W9"/>
<dbReference type="GO" id="GO:0005085">
    <property type="term" value="F:guanyl-nucleotide exchange factor activity"/>
    <property type="evidence" value="ECO:0007669"/>
    <property type="project" value="InterPro"/>
</dbReference>
<proteinExistence type="inferred from homology"/>
<dbReference type="STRING" id="1408157.A0A1J7J1W9"/>
<comment type="function">
    <text evidence="10">Guanine nucleotide-exchange factor (GEF) required for the formation or budding of transport vesicles from the ER.</text>
</comment>
<evidence type="ECO:0000256" key="3">
    <source>
        <dbReference type="ARBA" id="ARBA00022692"/>
    </source>
</evidence>
<keyword evidence="4 10" id="KW-0677">Repeat</keyword>
<keyword evidence="1 10" id="KW-0813">Transport</keyword>
<dbReference type="InterPro" id="IPR015943">
    <property type="entry name" value="WD40/YVTN_repeat-like_dom_sf"/>
</dbReference>
<evidence type="ECO:0000256" key="5">
    <source>
        <dbReference type="ARBA" id="ARBA00022824"/>
    </source>
</evidence>
<keyword evidence="12" id="KW-1185">Reference proteome</keyword>
<dbReference type="GO" id="GO:0000139">
    <property type="term" value="C:Golgi membrane"/>
    <property type="evidence" value="ECO:0007669"/>
    <property type="project" value="UniProtKB-SubCell"/>
</dbReference>
<evidence type="ECO:0000256" key="7">
    <source>
        <dbReference type="ARBA" id="ARBA00022927"/>
    </source>
</evidence>
<organism evidence="11 12">
    <name type="scientific">Coniochaeta ligniaria NRRL 30616</name>
    <dbReference type="NCBI Taxonomy" id="1408157"/>
    <lineage>
        <taxon>Eukaryota</taxon>
        <taxon>Fungi</taxon>
        <taxon>Dikarya</taxon>
        <taxon>Ascomycota</taxon>
        <taxon>Pezizomycotina</taxon>
        <taxon>Sordariomycetes</taxon>
        <taxon>Sordariomycetidae</taxon>
        <taxon>Coniochaetales</taxon>
        <taxon>Coniochaetaceae</taxon>
        <taxon>Coniochaeta</taxon>
    </lineage>
</organism>
<dbReference type="AlphaFoldDB" id="A0A1J7J1W9"/>
<keyword evidence="3" id="KW-0812">Transmembrane</keyword>
<gene>
    <name evidence="11" type="ORF">CONLIGDRAFT_628985</name>
</gene>